<dbReference type="EMBL" id="ANAH02000010">
    <property type="protein sequence ID" value="EPX61230.1"/>
    <property type="molecule type" value="Genomic_DNA"/>
</dbReference>
<organism evidence="1 2">
    <name type="scientific">Cystobacter fuscus (strain ATCC 25194 / DSM 2262 / NBRC 100088 / M29)</name>
    <dbReference type="NCBI Taxonomy" id="1242864"/>
    <lineage>
        <taxon>Bacteria</taxon>
        <taxon>Pseudomonadati</taxon>
        <taxon>Myxococcota</taxon>
        <taxon>Myxococcia</taxon>
        <taxon>Myxococcales</taxon>
        <taxon>Cystobacterineae</taxon>
        <taxon>Archangiaceae</taxon>
        <taxon>Cystobacter</taxon>
    </lineage>
</organism>
<dbReference type="Proteomes" id="UP000011682">
    <property type="component" value="Unassembled WGS sequence"/>
</dbReference>
<reference evidence="1" key="1">
    <citation type="submission" date="2013-05" db="EMBL/GenBank/DDBJ databases">
        <title>Genome assembly of Cystobacter fuscus DSM 2262.</title>
        <authorList>
            <person name="Sharma G."/>
            <person name="Khatri I."/>
            <person name="Kaur C."/>
            <person name="Mayilraj S."/>
            <person name="Subramanian S."/>
        </authorList>
    </citation>
    <scope>NUCLEOTIDE SEQUENCE [LARGE SCALE GENOMIC DNA]</scope>
    <source>
        <strain evidence="1">DSM 2262</strain>
    </source>
</reference>
<evidence type="ECO:0000313" key="1">
    <source>
        <dbReference type="EMBL" id="EPX61230.1"/>
    </source>
</evidence>
<name>S9PA10_CYSF2</name>
<proteinExistence type="predicted"/>
<gene>
    <name evidence="1" type="ORF">D187_001013</name>
</gene>
<dbReference type="AlphaFoldDB" id="S9PA10"/>
<comment type="caution">
    <text evidence="1">The sequence shown here is derived from an EMBL/GenBank/DDBJ whole genome shotgun (WGS) entry which is preliminary data.</text>
</comment>
<evidence type="ECO:0000313" key="2">
    <source>
        <dbReference type="Proteomes" id="UP000011682"/>
    </source>
</evidence>
<accession>S9PA10</accession>
<keyword evidence="2" id="KW-1185">Reference proteome</keyword>
<sequence>MPAALIRTQSGGEVRTKGYHGLGALAVEPTEMGAPVVKPLGSAAGPE</sequence>
<protein>
    <submittedName>
        <fullName evidence="1">Uncharacterized protein</fullName>
    </submittedName>
</protein>